<name>A0A0M3HUY3_ASCLU</name>
<keyword evidence="1" id="KW-1185">Reference proteome</keyword>
<dbReference type="WBParaSite" id="ALUE_0000667001-mRNA-1">
    <property type="protein sequence ID" value="ALUE_0000667001-mRNA-1"/>
    <property type="gene ID" value="ALUE_0000667001"/>
</dbReference>
<sequence>MGPSLKGFASKKCKAEIPRSLSLVNARLLLSALYQSVGILQICLAAHGRPVSDVCLFTRLICSFEFNHYPSIG</sequence>
<dbReference type="Proteomes" id="UP000036681">
    <property type="component" value="Unplaced"/>
</dbReference>
<reference evidence="2" key="1">
    <citation type="submission" date="2017-02" db="UniProtKB">
        <authorList>
            <consortium name="WormBaseParasite"/>
        </authorList>
    </citation>
    <scope>IDENTIFICATION</scope>
</reference>
<dbReference type="AlphaFoldDB" id="A0A0M3HUY3"/>
<accession>A0A0M3HUY3</accession>
<evidence type="ECO:0000313" key="2">
    <source>
        <dbReference type="WBParaSite" id="ALUE_0000667001-mRNA-1"/>
    </source>
</evidence>
<proteinExistence type="predicted"/>
<evidence type="ECO:0000313" key="1">
    <source>
        <dbReference type="Proteomes" id="UP000036681"/>
    </source>
</evidence>
<organism evidence="1 2">
    <name type="scientific">Ascaris lumbricoides</name>
    <name type="common">Giant roundworm</name>
    <dbReference type="NCBI Taxonomy" id="6252"/>
    <lineage>
        <taxon>Eukaryota</taxon>
        <taxon>Metazoa</taxon>
        <taxon>Ecdysozoa</taxon>
        <taxon>Nematoda</taxon>
        <taxon>Chromadorea</taxon>
        <taxon>Rhabditida</taxon>
        <taxon>Spirurina</taxon>
        <taxon>Ascaridomorpha</taxon>
        <taxon>Ascaridoidea</taxon>
        <taxon>Ascarididae</taxon>
        <taxon>Ascaris</taxon>
    </lineage>
</organism>
<protein>
    <submittedName>
        <fullName evidence="2">Ovule protein</fullName>
    </submittedName>
</protein>